<dbReference type="Proteomes" id="UP001055712">
    <property type="component" value="Unassembled WGS sequence"/>
</dbReference>
<comment type="caution">
    <text evidence="4">The sequence shown here is derived from an EMBL/GenBank/DDBJ whole genome shotgun (WGS) entry which is preliminary data.</text>
</comment>
<dbReference type="PROSITE" id="PS00018">
    <property type="entry name" value="EF_HAND_1"/>
    <property type="match status" value="2"/>
</dbReference>
<evidence type="ECO:0000256" key="2">
    <source>
        <dbReference type="SAM" id="Phobius"/>
    </source>
</evidence>
<dbReference type="Gene3D" id="1.10.238.10">
    <property type="entry name" value="EF-hand"/>
    <property type="match status" value="1"/>
</dbReference>
<organism evidence="4 5">
    <name type="scientific">Chlorella vulgaris</name>
    <name type="common">Green alga</name>
    <dbReference type="NCBI Taxonomy" id="3077"/>
    <lineage>
        <taxon>Eukaryota</taxon>
        <taxon>Viridiplantae</taxon>
        <taxon>Chlorophyta</taxon>
        <taxon>core chlorophytes</taxon>
        <taxon>Trebouxiophyceae</taxon>
        <taxon>Chlorellales</taxon>
        <taxon>Chlorellaceae</taxon>
        <taxon>Chlorella clade</taxon>
        <taxon>Chlorella</taxon>
    </lineage>
</organism>
<dbReference type="CDD" id="cd00051">
    <property type="entry name" value="EFh"/>
    <property type="match status" value="1"/>
</dbReference>
<evidence type="ECO:0000313" key="5">
    <source>
        <dbReference type="Proteomes" id="UP001055712"/>
    </source>
</evidence>
<keyword evidence="2" id="KW-0472">Membrane</keyword>
<reference evidence="4" key="2">
    <citation type="submission" date="2020-11" db="EMBL/GenBank/DDBJ databases">
        <authorList>
            <person name="Cecchin M."/>
            <person name="Marcolungo L."/>
            <person name="Rossato M."/>
            <person name="Girolomoni L."/>
            <person name="Cosentino E."/>
            <person name="Cuine S."/>
            <person name="Li-Beisson Y."/>
            <person name="Delledonne M."/>
            <person name="Ballottari M."/>
        </authorList>
    </citation>
    <scope>NUCLEOTIDE SEQUENCE</scope>
    <source>
        <strain evidence="4">211/11P</strain>
        <tissue evidence="4">Whole cell</tissue>
    </source>
</reference>
<feature type="domain" description="EF-hand" evidence="3">
    <location>
        <begin position="295"/>
        <end position="330"/>
    </location>
</feature>
<dbReference type="PROSITE" id="PS50222">
    <property type="entry name" value="EF_HAND_2"/>
    <property type="match status" value="2"/>
</dbReference>
<dbReference type="SMART" id="SM00054">
    <property type="entry name" value="EFh"/>
    <property type="match status" value="2"/>
</dbReference>
<dbReference type="AlphaFoldDB" id="A0A9D4U051"/>
<dbReference type="OrthoDB" id="26525at2759"/>
<name>A0A9D4U051_CHLVU</name>
<reference evidence="4" key="1">
    <citation type="journal article" date="2019" name="Plant J.">
        <title>Chlorella vulgaris genome assembly and annotation reveals the molecular basis for metabolic acclimation to high light conditions.</title>
        <authorList>
            <person name="Cecchin M."/>
            <person name="Marcolungo L."/>
            <person name="Rossato M."/>
            <person name="Girolomoni L."/>
            <person name="Cosentino E."/>
            <person name="Cuine S."/>
            <person name="Li-Beisson Y."/>
            <person name="Delledonne M."/>
            <person name="Ballottari M."/>
        </authorList>
    </citation>
    <scope>NUCLEOTIDE SEQUENCE</scope>
    <source>
        <strain evidence="4">211/11P</strain>
    </source>
</reference>
<feature type="domain" description="EF-hand" evidence="3">
    <location>
        <begin position="259"/>
        <end position="294"/>
    </location>
</feature>
<keyword evidence="1" id="KW-0106">Calcium</keyword>
<evidence type="ECO:0000256" key="1">
    <source>
        <dbReference type="ARBA" id="ARBA00022837"/>
    </source>
</evidence>
<evidence type="ECO:0000313" key="4">
    <source>
        <dbReference type="EMBL" id="KAI3439055.1"/>
    </source>
</evidence>
<accession>A0A9D4U051</accession>
<feature type="transmembrane region" description="Helical" evidence="2">
    <location>
        <begin position="95"/>
        <end position="113"/>
    </location>
</feature>
<dbReference type="InterPro" id="IPR011992">
    <property type="entry name" value="EF-hand-dom_pair"/>
</dbReference>
<dbReference type="EMBL" id="SIDB01000001">
    <property type="protein sequence ID" value="KAI3439055.1"/>
    <property type="molecule type" value="Genomic_DNA"/>
</dbReference>
<dbReference type="Pfam" id="PF13499">
    <property type="entry name" value="EF-hand_7"/>
    <property type="match status" value="1"/>
</dbReference>
<protein>
    <recommendedName>
        <fullName evidence="3">EF-hand domain-containing protein</fullName>
    </recommendedName>
</protein>
<dbReference type="SUPFAM" id="SSF47473">
    <property type="entry name" value="EF-hand"/>
    <property type="match status" value="1"/>
</dbReference>
<keyword evidence="2" id="KW-0812">Transmembrane</keyword>
<keyword evidence="5" id="KW-1185">Reference proteome</keyword>
<dbReference type="InterPro" id="IPR002048">
    <property type="entry name" value="EF_hand_dom"/>
</dbReference>
<keyword evidence="2" id="KW-1133">Transmembrane helix</keyword>
<sequence length="333" mass="36193">MQLSRHTGGCSLAMRQQAVSPARPPRRVVLVRALKEEDEQERKKVLELEENLKKSGLDKGRAQQVLKLWQTAGSDGKEITPEELRKVLVKQGSKFSGLVLIQVILDIGAAYGAGQVGMFLGNQSEQFGLPAVLLQAVAYFFSGWYAIGAVFDLFKLGMLVTAISQFNVNSAAFLAAVKDLAGDTPQGLSTVDKAVEAVNTVKVVAGLNKMAKLLKEQQQGKEQDKSSGDMLRDLAAYLTLEKAQRLYDFDASKYGISEAQAAEIATVFAAFDSDENGVLSLDEFQRLCARYASELSAAEVKAALALLDDNKDGKIQLGEFVGWWVKEVQPAKA</sequence>
<dbReference type="InterPro" id="IPR018247">
    <property type="entry name" value="EF_Hand_1_Ca_BS"/>
</dbReference>
<proteinExistence type="predicted"/>
<feature type="transmembrane region" description="Helical" evidence="2">
    <location>
        <begin position="133"/>
        <end position="154"/>
    </location>
</feature>
<evidence type="ECO:0000259" key="3">
    <source>
        <dbReference type="PROSITE" id="PS50222"/>
    </source>
</evidence>
<dbReference type="GO" id="GO:0005509">
    <property type="term" value="F:calcium ion binding"/>
    <property type="evidence" value="ECO:0007669"/>
    <property type="project" value="InterPro"/>
</dbReference>
<gene>
    <name evidence="4" type="ORF">D9Q98_001465</name>
</gene>